<organism evidence="3 4">
    <name type="scientific">Lacunisphaera limnophila</name>
    <dbReference type="NCBI Taxonomy" id="1838286"/>
    <lineage>
        <taxon>Bacteria</taxon>
        <taxon>Pseudomonadati</taxon>
        <taxon>Verrucomicrobiota</taxon>
        <taxon>Opitutia</taxon>
        <taxon>Opitutales</taxon>
        <taxon>Opitutaceae</taxon>
        <taxon>Lacunisphaera</taxon>
    </lineage>
</organism>
<name>A0A1D8AZ27_9BACT</name>
<dbReference type="AlphaFoldDB" id="A0A1D8AZ27"/>
<dbReference type="EMBL" id="CP016094">
    <property type="protein sequence ID" value="AOS46150.1"/>
    <property type="molecule type" value="Genomic_DNA"/>
</dbReference>
<feature type="signal peptide" evidence="2">
    <location>
        <begin position="1"/>
        <end position="22"/>
    </location>
</feature>
<dbReference type="OrthoDB" id="197360at2"/>
<accession>A0A1D8AZ27</accession>
<dbReference type="Proteomes" id="UP000095228">
    <property type="component" value="Chromosome"/>
</dbReference>
<sequence>MKCSRLSLLLVVLTLPGLFSLARGTTIIAPDFDQLVNSADYVVRATVKSVTSEWRQNPDNPRKPYIGTQVELEVLEVISGTPPSPLILDLVGGRIGDKQLVVDGAPRFEPGQESILFIQGNGRQIVPLVGMKHGHYPVRRDPRTGDNQVMRSGGKFLYHEAEVALPTAAASAAPARDPRARPLNTSEFATRIRSHVKPHDRERHQ</sequence>
<evidence type="ECO:0000256" key="1">
    <source>
        <dbReference type="SAM" id="MobiDB-lite"/>
    </source>
</evidence>
<feature type="chain" id="PRO_5009105475" evidence="2">
    <location>
        <begin position="23"/>
        <end position="205"/>
    </location>
</feature>
<gene>
    <name evidence="3" type="ORF">Verru16b_03247</name>
</gene>
<feature type="region of interest" description="Disordered" evidence="1">
    <location>
        <begin position="169"/>
        <end position="205"/>
    </location>
</feature>
<reference evidence="3 4" key="1">
    <citation type="submission" date="2016-06" db="EMBL/GenBank/DDBJ databases">
        <title>Three novel species with peptidoglycan cell walls form the new genus Lacunisphaera gen. nov. in the family Opitutaceae of the verrucomicrobial subdivision 4.</title>
        <authorList>
            <person name="Rast P."/>
            <person name="Gloeckner I."/>
            <person name="Jogler M."/>
            <person name="Boedeker C."/>
            <person name="Jeske O."/>
            <person name="Wiegand S."/>
            <person name="Reinhardt R."/>
            <person name="Schumann P."/>
            <person name="Rohde M."/>
            <person name="Spring S."/>
            <person name="Gloeckner F.O."/>
            <person name="Jogler C."/>
        </authorList>
    </citation>
    <scope>NUCLEOTIDE SEQUENCE [LARGE SCALE GENOMIC DNA]</scope>
    <source>
        <strain evidence="3 4">IG16b</strain>
    </source>
</reference>
<dbReference type="RefSeq" id="WP_157772495.1">
    <property type="nucleotide sequence ID" value="NZ_CP016094.1"/>
</dbReference>
<evidence type="ECO:0000313" key="3">
    <source>
        <dbReference type="EMBL" id="AOS46150.1"/>
    </source>
</evidence>
<proteinExistence type="predicted"/>
<protein>
    <submittedName>
        <fullName evidence="3">Uncharacterized protein</fullName>
    </submittedName>
</protein>
<keyword evidence="2" id="KW-0732">Signal</keyword>
<dbReference type="KEGG" id="obg:Verru16b_03247"/>
<evidence type="ECO:0000256" key="2">
    <source>
        <dbReference type="SAM" id="SignalP"/>
    </source>
</evidence>
<evidence type="ECO:0000313" key="4">
    <source>
        <dbReference type="Proteomes" id="UP000095228"/>
    </source>
</evidence>
<dbReference type="STRING" id="1838286.Verru16b_03247"/>
<keyword evidence="4" id="KW-1185">Reference proteome</keyword>